<keyword evidence="6" id="KW-0158">Chromosome</keyword>
<keyword evidence="10" id="KW-0949">S-adenosyl-L-methionine</keyword>
<dbReference type="SMART" id="SM00526">
    <property type="entry name" value="H15"/>
    <property type="match status" value="1"/>
</dbReference>
<evidence type="ECO:0000256" key="15">
    <source>
        <dbReference type="ARBA" id="ARBA00023242"/>
    </source>
</evidence>
<dbReference type="GO" id="GO:0005634">
    <property type="term" value="C:nucleus"/>
    <property type="evidence" value="ECO:0007669"/>
    <property type="project" value="UniProtKB-SubCell"/>
</dbReference>
<keyword evidence="12" id="KW-0809">Transit peptide</keyword>
<feature type="region of interest" description="Disordered" evidence="19">
    <location>
        <begin position="146"/>
        <end position="179"/>
    </location>
</feature>
<dbReference type="GO" id="GO:0003723">
    <property type="term" value="F:RNA binding"/>
    <property type="evidence" value="ECO:0007669"/>
    <property type="project" value="UniProtKB-KW"/>
</dbReference>
<dbReference type="GO" id="GO:0005739">
    <property type="term" value="C:mitochondrion"/>
    <property type="evidence" value="ECO:0007669"/>
    <property type="project" value="UniProtKB-SubCell"/>
</dbReference>
<dbReference type="PROSITE" id="PS51504">
    <property type="entry name" value="H15"/>
    <property type="match status" value="1"/>
</dbReference>
<dbReference type="FunFam" id="1.10.8.100:FF:000006">
    <property type="entry name" value="rRNA adenine N(6)-methyltransferase"/>
    <property type="match status" value="1"/>
</dbReference>
<evidence type="ECO:0000256" key="3">
    <source>
        <dbReference type="ARBA" id="ARBA00004173"/>
    </source>
</evidence>
<evidence type="ECO:0000259" key="20">
    <source>
        <dbReference type="PROSITE" id="PS51504"/>
    </source>
</evidence>
<keyword evidence="11" id="KW-0694">RNA-binding</keyword>
<dbReference type="RefSeq" id="XP_029347345.1">
    <property type="nucleotide sequence ID" value="XM_029491485.1"/>
</dbReference>
<evidence type="ECO:0000256" key="2">
    <source>
        <dbReference type="ARBA" id="ARBA00004123"/>
    </source>
</evidence>
<dbReference type="FunFam" id="1.10.10.10:FF:000140">
    <property type="entry name" value="Histone H1.0"/>
    <property type="match status" value="1"/>
</dbReference>
<dbReference type="GO" id="GO:0006364">
    <property type="term" value="P:rRNA processing"/>
    <property type="evidence" value="ECO:0007669"/>
    <property type="project" value="UniProtKB-KW"/>
</dbReference>
<evidence type="ECO:0000256" key="19">
    <source>
        <dbReference type="SAM" id="MobiDB-lite"/>
    </source>
</evidence>
<dbReference type="InterPro" id="IPR029063">
    <property type="entry name" value="SAM-dependent_MTases_sf"/>
</dbReference>
<evidence type="ECO:0000313" key="21">
    <source>
        <dbReference type="EnsemblMetazoa" id="XP_029347345.1"/>
    </source>
</evidence>
<comment type="function">
    <text evidence="1">Histones H1 are necessary for the condensation of nucleosome chains into higher-order structures.</text>
</comment>
<dbReference type="EnsemblMetazoa" id="XM_029491485.1">
    <property type="protein sequence ID" value="XP_029347345.1"/>
    <property type="gene ID" value="LOC107882220"/>
</dbReference>
<protein>
    <recommendedName>
        <fullName evidence="5">Dimethyladenosine transferase 1, mitochondrial</fullName>
    </recommendedName>
    <alternativeName>
        <fullName evidence="16">Mitochondrial 12S rRNA dimethylase 1</fullName>
    </alternativeName>
    <alternativeName>
        <fullName evidence="17">Mitochondrial transcription factor B1</fullName>
    </alternativeName>
    <alternativeName>
        <fullName evidence="18">S-adenosylmethionine-6-N', N'-adenosyl(rRNA) dimethyltransferase 1</fullName>
    </alternativeName>
</protein>
<comment type="subcellular location">
    <subcellularLocation>
        <location evidence="4">Chromosome</location>
    </subcellularLocation>
    <subcellularLocation>
        <location evidence="3">Mitochondrion</location>
    </subcellularLocation>
    <subcellularLocation>
        <location evidence="2">Nucleus</location>
    </subcellularLocation>
</comment>
<feature type="compositionally biased region" description="Basic residues" evidence="19">
    <location>
        <begin position="146"/>
        <end position="155"/>
    </location>
</feature>
<dbReference type="AlphaFoldDB" id="A0A8R2JVN2"/>
<evidence type="ECO:0000256" key="14">
    <source>
        <dbReference type="ARBA" id="ARBA00023128"/>
    </source>
</evidence>
<name>A0A8R2JVN2_ACYPI</name>
<dbReference type="KEGG" id="api:107882220"/>
<feature type="compositionally biased region" description="Polar residues" evidence="19">
    <location>
        <begin position="7"/>
        <end position="18"/>
    </location>
</feature>
<dbReference type="GO" id="GO:0032259">
    <property type="term" value="P:methylation"/>
    <property type="evidence" value="ECO:0007669"/>
    <property type="project" value="UniProtKB-KW"/>
</dbReference>
<keyword evidence="9" id="KW-0808">Transferase</keyword>
<dbReference type="GO" id="GO:0006334">
    <property type="term" value="P:nucleosome assembly"/>
    <property type="evidence" value="ECO:0007669"/>
    <property type="project" value="InterPro"/>
</dbReference>
<evidence type="ECO:0000256" key="8">
    <source>
        <dbReference type="ARBA" id="ARBA00022603"/>
    </source>
</evidence>
<reference evidence="22" key="1">
    <citation type="submission" date="2010-06" db="EMBL/GenBank/DDBJ databases">
        <authorList>
            <person name="Jiang H."/>
            <person name="Abraham K."/>
            <person name="Ali S."/>
            <person name="Alsbrooks S.L."/>
            <person name="Anim B.N."/>
            <person name="Anosike U.S."/>
            <person name="Attaway T."/>
            <person name="Bandaranaike D.P."/>
            <person name="Battles P.K."/>
            <person name="Bell S.N."/>
            <person name="Bell A.V."/>
            <person name="Beltran B."/>
            <person name="Bickham C."/>
            <person name="Bustamante Y."/>
            <person name="Caleb T."/>
            <person name="Canada A."/>
            <person name="Cardenas V."/>
            <person name="Carter K."/>
            <person name="Chacko J."/>
            <person name="Chandrabose M.N."/>
            <person name="Chavez D."/>
            <person name="Chavez A."/>
            <person name="Chen L."/>
            <person name="Chu H.-S."/>
            <person name="Claassen K.J."/>
            <person name="Cockrell R."/>
            <person name="Collins M."/>
            <person name="Cooper J.A."/>
            <person name="Cree A."/>
            <person name="Curry S.M."/>
            <person name="Da Y."/>
            <person name="Dao M.D."/>
            <person name="Das B."/>
            <person name="Davila M.-L."/>
            <person name="Davy-Carroll L."/>
            <person name="Denson S."/>
            <person name="Dinh H."/>
            <person name="Ebong V.E."/>
            <person name="Edwards J.R."/>
            <person name="Egan A."/>
            <person name="El-Daye J."/>
            <person name="Escobedo L."/>
            <person name="Fernandez S."/>
            <person name="Fernando P.R."/>
            <person name="Flagg N."/>
            <person name="Forbes L.D."/>
            <person name="Fowler R.G."/>
            <person name="Fu Q."/>
            <person name="Gabisi R.A."/>
            <person name="Ganer J."/>
            <person name="Garbino Pronczuk A."/>
            <person name="Garcia R.M."/>
            <person name="Garner T."/>
            <person name="Garrett T.E."/>
            <person name="Gonzalez D.A."/>
            <person name="Hamid H."/>
            <person name="Hawkins E.S."/>
            <person name="Hirani K."/>
            <person name="Hogues M.E."/>
            <person name="Hollins B."/>
            <person name="Hsiao C.-H."/>
            <person name="Jabil R."/>
            <person name="James M.L."/>
            <person name="Jhangiani S.N."/>
            <person name="Johnson B."/>
            <person name="Johnson Q."/>
            <person name="Joshi V."/>
            <person name="Kalu J.B."/>
            <person name="Kam C."/>
            <person name="Kashfia A."/>
            <person name="Keebler J."/>
            <person name="Kisamo H."/>
            <person name="Kovar C.L."/>
            <person name="Lago L.A."/>
            <person name="Lai C.-Y."/>
            <person name="Laidlaw J."/>
            <person name="Lara F."/>
            <person name="Le T.-K."/>
            <person name="Lee S.L."/>
            <person name="Legall F.H."/>
            <person name="Lemon S.J."/>
            <person name="Lewis L.R."/>
            <person name="Li B."/>
            <person name="Liu Y."/>
            <person name="Liu Y.-S."/>
            <person name="Lopez J."/>
            <person name="Lozado R.J."/>
            <person name="Lu J."/>
            <person name="Madu R.C."/>
            <person name="Maheshwari M."/>
            <person name="Maheshwari R."/>
            <person name="Malloy K."/>
            <person name="Martinez E."/>
            <person name="Mathew T."/>
            <person name="Mercado I.C."/>
            <person name="Mercado C."/>
            <person name="Meyer B."/>
            <person name="Montgomery K."/>
            <person name="Morgan M.B."/>
            <person name="Munidasa M."/>
            <person name="Nazareth L.V."/>
            <person name="Nelson J."/>
            <person name="Ng B.M."/>
            <person name="Nguyen N.B."/>
            <person name="Nguyen P.Q."/>
            <person name="Nguyen T."/>
            <person name="Obregon M."/>
            <person name="Okwuonu G.O."/>
            <person name="Onwere C.G."/>
            <person name="Orozco G."/>
            <person name="Parra A."/>
            <person name="Patel S."/>
            <person name="Patil S."/>
            <person name="Perez A."/>
            <person name="Perez Y."/>
            <person name="Pham C."/>
            <person name="Primus E.L."/>
            <person name="Pu L.-L."/>
            <person name="Puazo M."/>
            <person name="Qin X."/>
            <person name="Quiroz J.B."/>
            <person name="Reese J."/>
            <person name="Richards S."/>
            <person name="Rives C.M."/>
            <person name="Robberts R."/>
            <person name="Ruiz S.J."/>
            <person name="Ruiz M.J."/>
            <person name="Santibanez J."/>
            <person name="Schneider B.W."/>
            <person name="Sisson I."/>
            <person name="Smith M."/>
            <person name="Sodergren E."/>
            <person name="Song X.-Z."/>
            <person name="Song B.B."/>
            <person name="Summersgill H."/>
            <person name="Thelus R."/>
            <person name="Thornton R.D."/>
            <person name="Trejos Z.Y."/>
            <person name="Usmani K."/>
            <person name="Vattathil S."/>
            <person name="Villasana D."/>
            <person name="Walker D.L."/>
            <person name="Wang S."/>
            <person name="Wang K."/>
            <person name="White C.S."/>
            <person name="Williams A.C."/>
            <person name="Williamson J."/>
            <person name="Wilson K."/>
            <person name="Woghiren I.O."/>
            <person name="Woodworth J.R."/>
            <person name="Worley K.C."/>
            <person name="Wright R.A."/>
            <person name="Wu W."/>
            <person name="Young L."/>
            <person name="Zhang L."/>
            <person name="Zhang J."/>
            <person name="Zhu Y."/>
            <person name="Muzny D.M."/>
            <person name="Weinstock G."/>
            <person name="Gibbs R.A."/>
        </authorList>
    </citation>
    <scope>NUCLEOTIDE SEQUENCE [LARGE SCALE GENOMIC DNA]</scope>
    <source>
        <strain evidence="22">LSR1</strain>
    </source>
</reference>
<keyword evidence="14" id="KW-0496">Mitochondrion</keyword>
<dbReference type="Gene3D" id="1.10.10.10">
    <property type="entry name" value="Winged helix-like DNA-binding domain superfamily/Winged helix DNA-binding domain"/>
    <property type="match status" value="1"/>
</dbReference>
<feature type="domain" description="H15" evidence="20">
    <location>
        <begin position="65"/>
        <end position="139"/>
    </location>
</feature>
<dbReference type="GO" id="GO:0045910">
    <property type="term" value="P:negative regulation of DNA recombination"/>
    <property type="evidence" value="ECO:0007669"/>
    <property type="project" value="TreeGrafter"/>
</dbReference>
<dbReference type="InterPro" id="IPR036390">
    <property type="entry name" value="WH_DNA-bd_sf"/>
</dbReference>
<evidence type="ECO:0000256" key="17">
    <source>
        <dbReference type="ARBA" id="ARBA00031610"/>
    </source>
</evidence>
<dbReference type="GO" id="GO:0000786">
    <property type="term" value="C:nucleosome"/>
    <property type="evidence" value="ECO:0007669"/>
    <property type="project" value="InterPro"/>
</dbReference>
<dbReference type="GO" id="GO:0008168">
    <property type="term" value="F:methyltransferase activity"/>
    <property type="evidence" value="ECO:0007669"/>
    <property type="project" value="UniProtKB-KW"/>
</dbReference>
<keyword evidence="13" id="KW-0238">DNA-binding</keyword>
<dbReference type="GO" id="GO:0003690">
    <property type="term" value="F:double-stranded DNA binding"/>
    <property type="evidence" value="ECO:0007669"/>
    <property type="project" value="TreeGrafter"/>
</dbReference>
<keyword evidence="8" id="KW-0489">Methyltransferase</keyword>
<evidence type="ECO:0000256" key="16">
    <source>
        <dbReference type="ARBA" id="ARBA00029705"/>
    </source>
</evidence>
<evidence type="ECO:0000256" key="10">
    <source>
        <dbReference type="ARBA" id="ARBA00022691"/>
    </source>
</evidence>
<dbReference type="CDD" id="cd00073">
    <property type="entry name" value="H15"/>
    <property type="match status" value="1"/>
</dbReference>
<dbReference type="GeneID" id="107882220"/>
<proteinExistence type="predicted"/>
<feature type="compositionally biased region" description="Low complexity" evidence="19">
    <location>
        <begin position="19"/>
        <end position="40"/>
    </location>
</feature>
<dbReference type="InterPro" id="IPR023165">
    <property type="entry name" value="rRNA_Ade_diMease-like_C"/>
</dbReference>
<sequence>MSESGDDSSASTVASPQCSPHSSIASSKASSPASSQASTPPSSPTVVLPNSPIKKDLTVKRPTLAHPSTAVMVTTAIKSLKDKKGSTLPSIKKYMAINYQVDAAKFAPYIRRYLKSAVTKGELIQTSGTGANGNFKLPAAEKKPVAKKKAGVPVKKKPEAKKPIAKKTPIATSGKRRSIEGTTTTSTIIPVHLQSKALIGICGRAFIPKPNVDVGVVRLTPLKKPIIDLPFDIIEKVIRSVFNFRQKHCIRGVETLFPKPVREQLASELLTAAAIEPSTRPFQLTVSEFGRISEAYMNICKEKPDYMKYNYRGQKSDDNWPFVEINNSDSNENIISINEY</sequence>
<dbReference type="Pfam" id="PF00538">
    <property type="entry name" value="Linker_histone"/>
    <property type="match status" value="1"/>
</dbReference>
<organism evidence="21 22">
    <name type="scientific">Acyrthosiphon pisum</name>
    <name type="common">Pea aphid</name>
    <dbReference type="NCBI Taxonomy" id="7029"/>
    <lineage>
        <taxon>Eukaryota</taxon>
        <taxon>Metazoa</taxon>
        <taxon>Ecdysozoa</taxon>
        <taxon>Arthropoda</taxon>
        <taxon>Hexapoda</taxon>
        <taxon>Insecta</taxon>
        <taxon>Pterygota</taxon>
        <taxon>Neoptera</taxon>
        <taxon>Paraneoptera</taxon>
        <taxon>Hemiptera</taxon>
        <taxon>Sternorrhyncha</taxon>
        <taxon>Aphidomorpha</taxon>
        <taxon>Aphidoidea</taxon>
        <taxon>Aphididae</taxon>
        <taxon>Macrosiphini</taxon>
        <taxon>Acyrthosiphon</taxon>
    </lineage>
</organism>
<evidence type="ECO:0000256" key="9">
    <source>
        <dbReference type="ARBA" id="ARBA00022679"/>
    </source>
</evidence>
<keyword evidence="15" id="KW-0539">Nucleus</keyword>
<dbReference type="GO" id="GO:0030261">
    <property type="term" value="P:chromosome condensation"/>
    <property type="evidence" value="ECO:0007669"/>
    <property type="project" value="TreeGrafter"/>
</dbReference>
<evidence type="ECO:0000256" key="5">
    <source>
        <dbReference type="ARBA" id="ARBA00018022"/>
    </source>
</evidence>
<dbReference type="Proteomes" id="UP000007819">
    <property type="component" value="Chromosome A3"/>
</dbReference>
<keyword evidence="7" id="KW-0698">rRNA processing</keyword>
<accession>A0A8R2JVN2</accession>
<keyword evidence="22" id="KW-1185">Reference proteome</keyword>
<evidence type="ECO:0000256" key="7">
    <source>
        <dbReference type="ARBA" id="ARBA00022552"/>
    </source>
</evidence>
<evidence type="ECO:0000256" key="6">
    <source>
        <dbReference type="ARBA" id="ARBA00022454"/>
    </source>
</evidence>
<evidence type="ECO:0000256" key="11">
    <source>
        <dbReference type="ARBA" id="ARBA00022884"/>
    </source>
</evidence>
<evidence type="ECO:0000256" key="1">
    <source>
        <dbReference type="ARBA" id="ARBA00002809"/>
    </source>
</evidence>
<evidence type="ECO:0000256" key="4">
    <source>
        <dbReference type="ARBA" id="ARBA00004286"/>
    </source>
</evidence>
<reference evidence="21" key="2">
    <citation type="submission" date="2022-06" db="UniProtKB">
        <authorList>
            <consortium name="EnsemblMetazoa"/>
        </authorList>
    </citation>
    <scope>IDENTIFICATION</scope>
</reference>
<dbReference type="OrthoDB" id="7459321at2759"/>
<evidence type="ECO:0000256" key="18">
    <source>
        <dbReference type="ARBA" id="ARBA00032809"/>
    </source>
</evidence>
<dbReference type="PANTHER" id="PTHR11467">
    <property type="entry name" value="HISTONE H1"/>
    <property type="match status" value="1"/>
</dbReference>
<dbReference type="Gene3D" id="1.10.8.100">
    <property type="entry name" value="Ribosomal RNA adenine dimethylase-like, domain 2"/>
    <property type="match status" value="1"/>
</dbReference>
<dbReference type="PANTHER" id="PTHR11467:SF20">
    <property type="entry name" value="H15 DOMAIN-CONTAINING PROTEIN-RELATED"/>
    <property type="match status" value="1"/>
</dbReference>
<dbReference type="InterPro" id="IPR005818">
    <property type="entry name" value="Histone_H1/H5_H15"/>
</dbReference>
<evidence type="ECO:0000256" key="13">
    <source>
        <dbReference type="ARBA" id="ARBA00023125"/>
    </source>
</evidence>
<evidence type="ECO:0000313" key="22">
    <source>
        <dbReference type="Proteomes" id="UP000007819"/>
    </source>
</evidence>
<dbReference type="GO" id="GO:0031492">
    <property type="term" value="F:nucleosomal DNA binding"/>
    <property type="evidence" value="ECO:0007669"/>
    <property type="project" value="TreeGrafter"/>
</dbReference>
<evidence type="ECO:0000256" key="12">
    <source>
        <dbReference type="ARBA" id="ARBA00022946"/>
    </source>
</evidence>
<dbReference type="SUPFAM" id="SSF46785">
    <property type="entry name" value="Winged helix' DNA-binding domain"/>
    <property type="match status" value="1"/>
</dbReference>
<dbReference type="SUPFAM" id="SSF53335">
    <property type="entry name" value="S-adenosyl-L-methionine-dependent methyltransferases"/>
    <property type="match status" value="1"/>
</dbReference>
<feature type="region of interest" description="Disordered" evidence="19">
    <location>
        <begin position="1"/>
        <end position="54"/>
    </location>
</feature>
<dbReference type="InterPro" id="IPR036388">
    <property type="entry name" value="WH-like_DNA-bd_sf"/>
</dbReference>